<dbReference type="FunFam" id="3.40.50.300:FF:000264">
    <property type="entry name" value="ATP-binding cassette, sub-family A (ABC1), member 1"/>
    <property type="match status" value="1"/>
</dbReference>
<keyword evidence="3" id="KW-0597">Phosphoprotein</keyword>
<evidence type="ECO:0000256" key="9">
    <source>
        <dbReference type="ARBA" id="ARBA00023136"/>
    </source>
</evidence>
<dbReference type="CDD" id="cd03263">
    <property type="entry name" value="ABC_subfamily_A"/>
    <property type="match status" value="2"/>
</dbReference>
<feature type="compositionally biased region" description="Polar residues" evidence="13">
    <location>
        <begin position="1259"/>
        <end position="1275"/>
    </location>
</feature>
<evidence type="ECO:0000256" key="13">
    <source>
        <dbReference type="SAM" id="MobiDB-lite"/>
    </source>
</evidence>
<accession>S7N225</accession>
<evidence type="ECO:0000256" key="2">
    <source>
        <dbReference type="ARBA" id="ARBA00012189"/>
    </source>
</evidence>
<keyword evidence="7" id="KW-1278">Translocase</keyword>
<evidence type="ECO:0000256" key="4">
    <source>
        <dbReference type="ARBA" id="ARBA00022692"/>
    </source>
</evidence>
<dbReference type="GO" id="GO:0007601">
    <property type="term" value="P:visual perception"/>
    <property type="evidence" value="ECO:0007669"/>
    <property type="project" value="InterPro"/>
</dbReference>
<dbReference type="NCBIfam" id="TIGR01257">
    <property type="entry name" value="rim_protein"/>
    <property type="match status" value="1"/>
</dbReference>
<feature type="transmembrane region" description="Helical" evidence="14">
    <location>
        <begin position="1745"/>
        <end position="1770"/>
    </location>
</feature>
<feature type="transmembrane region" description="Helical" evidence="14">
    <location>
        <begin position="668"/>
        <end position="692"/>
    </location>
</feature>
<feature type="transmembrane region" description="Helical" evidence="14">
    <location>
        <begin position="628"/>
        <end position="648"/>
    </location>
</feature>
<dbReference type="GO" id="GO:0140326">
    <property type="term" value="F:ATPase-coupled intramembrane lipid transporter activity"/>
    <property type="evidence" value="ECO:0007669"/>
    <property type="project" value="UniProtKB-EC"/>
</dbReference>
<dbReference type="InterPro" id="IPR003439">
    <property type="entry name" value="ABC_transporter-like_ATP-bd"/>
</dbReference>
<feature type="transmembrane region" description="Helical" evidence="14">
    <location>
        <begin position="1686"/>
        <end position="1703"/>
    </location>
</feature>
<dbReference type="EMBL" id="KE162935">
    <property type="protein sequence ID" value="EPQ10035.1"/>
    <property type="molecule type" value="Genomic_DNA"/>
</dbReference>
<dbReference type="GO" id="GO:0140359">
    <property type="term" value="F:ABC-type transporter activity"/>
    <property type="evidence" value="ECO:0007669"/>
    <property type="project" value="InterPro"/>
</dbReference>
<keyword evidence="10" id="KW-1015">Disulfide bond</keyword>
<dbReference type="Pfam" id="PF23321">
    <property type="entry name" value="R1_ABCA1"/>
    <property type="match status" value="1"/>
</dbReference>
<evidence type="ECO:0000256" key="3">
    <source>
        <dbReference type="ARBA" id="ARBA00022553"/>
    </source>
</evidence>
<evidence type="ECO:0000256" key="1">
    <source>
        <dbReference type="ARBA" id="ARBA00004141"/>
    </source>
</evidence>
<dbReference type="SUPFAM" id="SSF52540">
    <property type="entry name" value="P-loop containing nucleoside triphosphate hydrolases"/>
    <property type="match status" value="2"/>
</dbReference>
<protein>
    <recommendedName>
        <fullName evidence="2">P-type phospholipid transporter</fullName>
        <ecNumber evidence="2">7.6.2.1</ecNumber>
    </recommendedName>
</protein>
<dbReference type="InterPro" id="IPR026082">
    <property type="entry name" value="ABCA"/>
</dbReference>
<dbReference type="Pfam" id="PF00005">
    <property type="entry name" value="ABC_tran"/>
    <property type="match status" value="2"/>
</dbReference>
<dbReference type="InterPro" id="IPR056264">
    <property type="entry name" value="R2_ABCA1-4-like"/>
</dbReference>
<feature type="signal peptide" evidence="15">
    <location>
        <begin position="1"/>
        <end position="18"/>
    </location>
</feature>
<sequence>MWPLSLFLVLIWLRNVNPLYSKHECHFPNKAMPSAGILPWLQGIFCNVNNPCFKSPTPGESPGIVSNYNNSILARVYRDFQELLMDAPESQHLGQVWTELRTLSQLMDTLRTHPERIAGRGIRIRDILRDEETLTLFLMRNIGLSDSVVHLLVNSQVRPEQFAHGVPGLALKDIACSEALLERFVIFSQRRGAQTVREAMCALSQGTLQWMEDTLYANVDFFKLFRVVRELPTLLDSSSQGINLRSWGRILSDMSPRIQEFIHRPSVQDLLWVTRPLMQTGGPETFTQLTGVLSDLLCGYPEGGGSQVFSFNWYEDNNYKAFLGIDAKRKDPIYSYDKRTTTFCNALIQSLESNPLTKIAWRAAKPLLMGKILFTPDSPAARRILKNANSTFEELERVRKLVKAWEEVGPQIWYFFDKSTQMTMIRDTLANPTVKGFLKRQFDEEITAEAVLNFLYKGPRENRADDMANFDWRDIFNTTDRALHLANQYLECLVLDKFESYDDEIQLTQRALSLLEENRFWAGVVFPDMYPWTSSLPSHVKYKIRMDIDVVEKTNKIKDRYWDPGPRADPVEDLRYIWGGFAYLQDMIEQGVTRSQAQAEVPVGIYLQQMPYPCFVDDSFMIILNRCFPIFMVLAWIYSVSMTVKSIVLEKELRLKETLKNQGVSNTVIWCTWFLDSFSVMSMSIFLLTIFIMHGRILHYSNPFILFLFLLAFSTATIMQCFLLSTFFSRASLAAACSGVLYLTLYLPHILCFAWQDRMTADLKMAMSLLSPVAFGFGTEYLARFEEQGLGLQWSNIGKSPMEGDEFSFLMSMKMMLLDAALYGLLAWYLDQVFPGDYGTPLPWYFLLQESYWLGGEGCSTREARALERTEPVTEEMEDPEHPEGVTDSFFERELPGLVPGVCVKNLVKVFEPYGRPAVDRLSINFYENQITAFLGHNGAGKTTTLSILTGLLPPTSGTVLIGGKDIETSLDAVRQSLGLCPQHNILFPHLTVAEHILFYAQLKGKARDEAQLEAEAMLEDTGLHHKRNEEAQDLSGGMQRKLSVVTAFVGDAKVVILDEPTSGVDPYSRRSIWDLLLKYRSGRTIIMSTHHMDEADLLGDRIAIISQGRLYCAGTPLFLKNCFGTGFYLTLVRKMKSVQGQRTGCEVCVCPGNEPSGDMNELMEVVRHHVPEAKLVECIGQELIFLLPNKNFKQRAYASLFRELEETLADLGLSSFGISDTPLEEIFLKVTEDSDSGPLFAGNTQQKRETVSLRHPCSGSSKEVTQIPQGSDSCSAEPAPPTLGQPSREPAEQGGRRNTGARLVIQHVQALLVKRFHHSVRSRKDFLAQIVLPATFVFLALMLSIIIPPFGEYPALTLHPWMYGQQYTFFSLDQPGSERLAALADVLLNKPGFGNRCLKEEWLPEYPCGNSTPWKIPSVSPNVTHLFQKQKWTPDHPSPSCWCSTREKLTMLPECPEGAGGLPPPQRMQRSTEILQDLTDRNISDFLVKTYPALIRTSLKSKFWVNEQRYGGISIGGKLPALPITGEALVGFLSDLGQMMNVSGGPVTREAAKEMSVFLRHLETEDNIKVWFNNKGWHALVSFLNVAHNAILRAGLHPDRDPEEYGITVLSQPLNLTKEQLSEITVLTTAVDAVVAICVIFAMSFVPASFVLYLIQERVNKAKHLQFVSGVSPTTYWLTNFLWDIMNYAVSAALVVGIFVGFQKKAYTSPNNLPALVALLMLYGWAVIPMMYPASFLFDVPSTAYVALSCANLFIGINSSAITFILELFENNQMLLRFNALLRKLLIIFPHFCLGRGLIDLALSQAVTDVYARFGEKKSPNPFQWDLLGKNLVAMAAEGVVYFLLTLLIQHHFFLTRWIAEPTKEPIVDEDDDVAEERQRIISGGNKTDILSLNELTKIYSGTSSPAVDRLCVGVRPGECFGLLGVNGAGKTTTFKMLTGDTTVTSGNATVAGKSILTNISEVHQSMGYCPQFDAIDDLLTGREHLYLYARLRGVPAEEIERVATWSIQSLGLSLYGDRLAGTYSGGNKRKLSTAIALIGCPPLVLLDEPTTGMDPQARRMLWNTIVSIIREGRAVVLTSHRQEIPKGWSGASSMEECEALCTRLAIMVKGTFQCLGTIQHLKYKFGDGYIVTMKIKSPKDDLLPDLNPVEQFFQGNFPGSVQRERHHNMLQFQVPSSSLARIFRLLISHKDSLLIEEYSVTQTTLDQASPPRGAGVFVNFAKQHTETHDPPLHPRAAGASGQAKECHDINSQNTWLLFLPYFHLKAKTPVVAIIAVLVLMLDLISLLMIGQLFIFHLYLNGQLWQEPEKSPPRICKQDTADIAASPVQSEWLVEAPPRIPGSILGHVCDLGLSIVGILISTLPTVWKHIIYGLSFYWEHLPPV</sequence>
<keyword evidence="15" id="KW-0732">Signal</keyword>
<name>S7N225_MYOBR</name>
<keyword evidence="4 14" id="KW-0812">Transmembrane</keyword>
<comment type="subcellular location">
    <subcellularLocation>
        <location evidence="1">Membrane</location>
        <topology evidence="1">Multi-pass membrane protein</topology>
    </subcellularLocation>
</comment>
<feature type="region of interest" description="Disordered" evidence="13">
    <location>
        <begin position="1239"/>
        <end position="1297"/>
    </location>
</feature>
<dbReference type="GO" id="GO:0005886">
    <property type="term" value="C:plasma membrane"/>
    <property type="evidence" value="ECO:0007669"/>
    <property type="project" value="InterPro"/>
</dbReference>
<keyword evidence="9 14" id="KW-0472">Membrane</keyword>
<feature type="chain" id="PRO_5004554339" description="P-type phospholipid transporter" evidence="15">
    <location>
        <begin position="19"/>
        <end position="2385"/>
    </location>
</feature>
<feature type="transmembrane region" description="Helical" evidence="14">
    <location>
        <begin position="731"/>
        <end position="756"/>
    </location>
</feature>
<evidence type="ECO:0000259" key="16">
    <source>
        <dbReference type="PROSITE" id="PS50893"/>
    </source>
</evidence>
<feature type="domain" description="ABC transporter" evidence="16">
    <location>
        <begin position="902"/>
        <end position="1133"/>
    </location>
</feature>
<dbReference type="InterPro" id="IPR027417">
    <property type="entry name" value="P-loop_NTPase"/>
</dbReference>
<feature type="transmembrane region" description="Helical" evidence="14">
    <location>
        <begin position="1634"/>
        <end position="1656"/>
    </location>
</feature>
<evidence type="ECO:0000256" key="12">
    <source>
        <dbReference type="ARBA" id="ARBA00034036"/>
    </source>
</evidence>
<reference evidence="17 18" key="1">
    <citation type="journal article" date="2013" name="Nat. Commun.">
        <title>Genome analysis reveals insights into physiology and longevity of the Brandt's bat Myotis brandtii.</title>
        <authorList>
            <person name="Seim I."/>
            <person name="Fang X."/>
            <person name="Xiong Z."/>
            <person name="Lobanov A.V."/>
            <person name="Huang Z."/>
            <person name="Ma S."/>
            <person name="Feng Y."/>
            <person name="Turanov A.A."/>
            <person name="Zhu Y."/>
            <person name="Lenz T.L."/>
            <person name="Gerashchenko M.V."/>
            <person name="Fan D."/>
            <person name="Hee Yim S."/>
            <person name="Yao X."/>
            <person name="Jordan D."/>
            <person name="Xiong Y."/>
            <person name="Ma Y."/>
            <person name="Lyapunov A.N."/>
            <person name="Chen G."/>
            <person name="Kulakova O.I."/>
            <person name="Sun Y."/>
            <person name="Lee S.G."/>
            <person name="Bronson R.T."/>
            <person name="Moskalev A.A."/>
            <person name="Sunyaev S.R."/>
            <person name="Zhang G."/>
            <person name="Krogh A."/>
            <person name="Wang J."/>
            <person name="Gladyshev V.N."/>
        </authorList>
    </citation>
    <scope>NUCLEOTIDE SEQUENCE [LARGE SCALE GENOMIC DNA]</scope>
</reference>
<keyword evidence="18" id="KW-1185">Reference proteome</keyword>
<dbReference type="PROSITE" id="PS00211">
    <property type="entry name" value="ABC_TRANSPORTER_1"/>
    <property type="match status" value="1"/>
</dbReference>
<evidence type="ECO:0000256" key="5">
    <source>
        <dbReference type="ARBA" id="ARBA00022741"/>
    </source>
</evidence>
<dbReference type="eggNOG" id="KOG0059">
    <property type="taxonomic scope" value="Eukaryota"/>
</dbReference>
<gene>
    <name evidence="17" type="ORF">D623_10026579</name>
</gene>
<dbReference type="FunFam" id="3.40.50.300:FF:000232">
    <property type="entry name" value="ATP-binding cassette, sub-family A (ABC1), member 1"/>
    <property type="match status" value="1"/>
</dbReference>
<dbReference type="InterPro" id="IPR005951">
    <property type="entry name" value="ABCA4/ABCR"/>
</dbReference>
<keyword evidence="5" id="KW-0547">Nucleotide-binding</keyword>
<evidence type="ECO:0000256" key="10">
    <source>
        <dbReference type="ARBA" id="ARBA00023157"/>
    </source>
</evidence>
<evidence type="ECO:0000256" key="6">
    <source>
        <dbReference type="ARBA" id="ARBA00022840"/>
    </source>
</evidence>
<feature type="transmembrane region" description="Helical" evidence="14">
    <location>
        <begin position="704"/>
        <end position="724"/>
    </location>
</feature>
<dbReference type="GO" id="GO:0005524">
    <property type="term" value="F:ATP binding"/>
    <property type="evidence" value="ECO:0007669"/>
    <property type="project" value="UniProtKB-KW"/>
</dbReference>
<dbReference type="SMART" id="SM00382">
    <property type="entry name" value="AAA"/>
    <property type="match status" value="2"/>
</dbReference>
<evidence type="ECO:0000313" key="17">
    <source>
        <dbReference type="EMBL" id="EPQ10035.1"/>
    </source>
</evidence>
<dbReference type="PROSITE" id="PS50893">
    <property type="entry name" value="ABC_TRANSPORTER_2"/>
    <property type="match status" value="2"/>
</dbReference>
<dbReference type="InterPro" id="IPR017871">
    <property type="entry name" value="ABC_transporter-like_CS"/>
</dbReference>
<evidence type="ECO:0000256" key="11">
    <source>
        <dbReference type="ARBA" id="ARBA00023180"/>
    </source>
</evidence>
<dbReference type="GO" id="GO:0016887">
    <property type="term" value="F:ATP hydrolysis activity"/>
    <property type="evidence" value="ECO:0007669"/>
    <property type="project" value="InterPro"/>
</dbReference>
<organism evidence="17 18">
    <name type="scientific">Myotis brandtii</name>
    <name type="common">Brandt's bat</name>
    <dbReference type="NCBI Taxonomy" id="109478"/>
    <lineage>
        <taxon>Eukaryota</taxon>
        <taxon>Metazoa</taxon>
        <taxon>Chordata</taxon>
        <taxon>Craniata</taxon>
        <taxon>Vertebrata</taxon>
        <taxon>Euteleostomi</taxon>
        <taxon>Mammalia</taxon>
        <taxon>Eutheria</taxon>
        <taxon>Laurasiatheria</taxon>
        <taxon>Chiroptera</taxon>
        <taxon>Yangochiroptera</taxon>
        <taxon>Vespertilionidae</taxon>
        <taxon>Myotis</taxon>
    </lineage>
</organism>
<evidence type="ECO:0000256" key="14">
    <source>
        <dbReference type="SAM" id="Phobius"/>
    </source>
</evidence>
<feature type="transmembrane region" description="Helical" evidence="14">
    <location>
        <begin position="1833"/>
        <end position="1850"/>
    </location>
</feature>
<dbReference type="Proteomes" id="UP000052978">
    <property type="component" value="Unassembled WGS sequence"/>
</dbReference>
<dbReference type="PANTHER" id="PTHR19229:SF190">
    <property type="entry name" value="RETINAL-SPECIFIC PHOSPHOLIPID-TRANSPORTING ATPASE ABCA4"/>
    <property type="match status" value="1"/>
</dbReference>
<dbReference type="GO" id="GO:0005548">
    <property type="term" value="F:phospholipid transporter activity"/>
    <property type="evidence" value="ECO:0007669"/>
    <property type="project" value="UniProtKB-ARBA"/>
</dbReference>
<keyword evidence="11" id="KW-0325">Glycoprotein</keyword>
<proteinExistence type="predicted"/>
<feature type="transmembrane region" description="Helical" evidence="14">
    <location>
        <begin position="1327"/>
        <end position="1348"/>
    </location>
</feature>
<comment type="catalytic activity">
    <reaction evidence="12">
        <text>ATP + H2O + phospholipidSide 1 = ADP + phosphate + phospholipidSide 2.</text>
        <dbReference type="EC" id="7.6.2.1"/>
    </reaction>
</comment>
<keyword evidence="8 14" id="KW-1133">Transmembrane helix</keyword>
<evidence type="ECO:0000313" key="18">
    <source>
        <dbReference type="Proteomes" id="UP000052978"/>
    </source>
</evidence>
<dbReference type="Gene3D" id="3.40.50.300">
    <property type="entry name" value="P-loop containing nucleotide triphosphate hydrolases"/>
    <property type="match status" value="2"/>
</dbReference>
<feature type="transmembrane region" description="Helical" evidence="14">
    <location>
        <begin position="1715"/>
        <end position="1733"/>
    </location>
</feature>
<dbReference type="EC" id="7.6.2.1" evidence="2"/>
<evidence type="ECO:0000256" key="8">
    <source>
        <dbReference type="ARBA" id="ARBA00022989"/>
    </source>
</evidence>
<keyword evidence="6 17" id="KW-0067">ATP-binding</keyword>
<dbReference type="InterPro" id="IPR003593">
    <property type="entry name" value="AAA+_ATPase"/>
</dbReference>
<evidence type="ECO:0000256" key="7">
    <source>
        <dbReference type="ARBA" id="ARBA00022967"/>
    </source>
</evidence>
<dbReference type="Pfam" id="PF12698">
    <property type="entry name" value="ABC2_membrane_3"/>
    <property type="match status" value="2"/>
</dbReference>
<dbReference type="InterPro" id="IPR013525">
    <property type="entry name" value="ABC2_TM"/>
</dbReference>
<dbReference type="PANTHER" id="PTHR19229">
    <property type="entry name" value="ATP-BINDING CASSETTE TRANSPORTER SUBFAMILY A ABCA"/>
    <property type="match status" value="1"/>
</dbReference>
<evidence type="ECO:0000256" key="15">
    <source>
        <dbReference type="SAM" id="SignalP"/>
    </source>
</evidence>
<feature type="transmembrane region" description="Helical" evidence="14">
    <location>
        <begin position="2272"/>
        <end position="2301"/>
    </location>
</feature>
<feature type="domain" description="ABC transporter" evidence="16">
    <location>
        <begin position="1892"/>
        <end position="2136"/>
    </location>
</feature>